<sequence>MDHHLRAILEIEKSDGLPSIEEAVRTVAQPLGYDRFVMFSASPARDELVDKIYWMEGDWFGDGTIVDSETYLHRCPVTRHALDTDEPFFWTKTISERGEKYRVVRTPRGTGIHGLQVPIFGRTGLEGAMSFGGKRIDGSAQTRLVLTLVGTVAFHSARRLMEAREQDVAGNLSPREREVLRWTAAGRRQADIAETLGLSERTIENHLRRARLRLGATTTAQAVRTAIRSGEIEG</sequence>
<keyword evidence="3" id="KW-0804">Transcription</keyword>
<dbReference type="InterPro" id="IPR016032">
    <property type="entry name" value="Sig_transdc_resp-reg_C-effctor"/>
</dbReference>
<dbReference type="SMART" id="SM00421">
    <property type="entry name" value="HTH_LUXR"/>
    <property type="match status" value="1"/>
</dbReference>
<dbReference type="PRINTS" id="PR00038">
    <property type="entry name" value="HTHLUXR"/>
</dbReference>
<accession>A0A840MUG0</accession>
<dbReference type="InterPro" id="IPR019941">
    <property type="entry name" value="Tscrpt_reg_LuxR_HchA-assoc"/>
</dbReference>
<proteinExistence type="predicted"/>
<keyword evidence="2" id="KW-0238">DNA-binding</keyword>
<dbReference type="PANTHER" id="PTHR44688">
    <property type="entry name" value="DNA-BINDING TRANSCRIPTIONAL ACTIVATOR DEVR_DOSR"/>
    <property type="match status" value="1"/>
</dbReference>
<evidence type="ECO:0000256" key="2">
    <source>
        <dbReference type="ARBA" id="ARBA00023125"/>
    </source>
</evidence>
<dbReference type="PANTHER" id="PTHR44688:SF16">
    <property type="entry name" value="DNA-BINDING TRANSCRIPTIONAL ACTIVATOR DEVR_DOSR"/>
    <property type="match status" value="1"/>
</dbReference>
<dbReference type="Pfam" id="PF00196">
    <property type="entry name" value="GerE"/>
    <property type="match status" value="1"/>
</dbReference>
<feature type="domain" description="HTH luxR-type" evidence="4">
    <location>
        <begin position="165"/>
        <end position="230"/>
    </location>
</feature>
<organism evidence="5 6">
    <name type="scientific">Afipia massiliensis</name>
    <dbReference type="NCBI Taxonomy" id="211460"/>
    <lineage>
        <taxon>Bacteria</taxon>
        <taxon>Pseudomonadati</taxon>
        <taxon>Pseudomonadota</taxon>
        <taxon>Alphaproteobacteria</taxon>
        <taxon>Hyphomicrobiales</taxon>
        <taxon>Nitrobacteraceae</taxon>
        <taxon>Afipia</taxon>
    </lineage>
</organism>
<dbReference type="GO" id="GO:0006355">
    <property type="term" value="P:regulation of DNA-templated transcription"/>
    <property type="evidence" value="ECO:0007669"/>
    <property type="project" value="InterPro"/>
</dbReference>
<dbReference type="AlphaFoldDB" id="A0A840MUG0"/>
<dbReference type="Proteomes" id="UP000521227">
    <property type="component" value="Unassembled WGS sequence"/>
</dbReference>
<dbReference type="SUPFAM" id="SSF75516">
    <property type="entry name" value="Pheromone-binding domain of LuxR-like quorum-sensing transcription factors"/>
    <property type="match status" value="1"/>
</dbReference>
<gene>
    <name evidence="5" type="ORF">HNQ36_001369</name>
</gene>
<dbReference type="Pfam" id="PF03472">
    <property type="entry name" value="Autoind_bind"/>
    <property type="match status" value="1"/>
</dbReference>
<dbReference type="SUPFAM" id="SSF46894">
    <property type="entry name" value="C-terminal effector domain of the bipartite response regulators"/>
    <property type="match status" value="1"/>
</dbReference>
<keyword evidence="1" id="KW-0805">Transcription regulation</keyword>
<comment type="caution">
    <text evidence="5">The sequence shown here is derived from an EMBL/GenBank/DDBJ whole genome shotgun (WGS) entry which is preliminary data.</text>
</comment>
<dbReference type="EMBL" id="JACHIJ010000002">
    <property type="protein sequence ID" value="MBB5051415.1"/>
    <property type="molecule type" value="Genomic_DNA"/>
</dbReference>
<dbReference type="RefSeq" id="WP_184083300.1">
    <property type="nucleotide sequence ID" value="NZ_JACHIJ010000002.1"/>
</dbReference>
<evidence type="ECO:0000313" key="6">
    <source>
        <dbReference type="Proteomes" id="UP000521227"/>
    </source>
</evidence>
<dbReference type="Gene3D" id="3.30.450.80">
    <property type="entry name" value="Transcription factor LuxR-like, autoinducer-binding domain"/>
    <property type="match status" value="1"/>
</dbReference>
<dbReference type="InterPro" id="IPR005143">
    <property type="entry name" value="TF_LuxR_autoind-bd_dom"/>
</dbReference>
<dbReference type="NCBIfam" id="TIGR03541">
    <property type="entry name" value="reg_near_HchA"/>
    <property type="match status" value="1"/>
</dbReference>
<dbReference type="InterPro" id="IPR036693">
    <property type="entry name" value="TF_LuxR_autoind-bd_dom_sf"/>
</dbReference>
<dbReference type="CDD" id="cd06170">
    <property type="entry name" value="LuxR_C_like"/>
    <property type="match status" value="1"/>
</dbReference>
<dbReference type="GO" id="GO:0003677">
    <property type="term" value="F:DNA binding"/>
    <property type="evidence" value="ECO:0007669"/>
    <property type="project" value="UniProtKB-KW"/>
</dbReference>
<dbReference type="InterPro" id="IPR000792">
    <property type="entry name" value="Tscrpt_reg_LuxR_C"/>
</dbReference>
<name>A0A840MUG0_9BRAD</name>
<dbReference type="Gene3D" id="1.10.10.10">
    <property type="entry name" value="Winged helix-like DNA-binding domain superfamily/Winged helix DNA-binding domain"/>
    <property type="match status" value="1"/>
</dbReference>
<dbReference type="PROSITE" id="PS50043">
    <property type="entry name" value="HTH_LUXR_2"/>
    <property type="match status" value="1"/>
</dbReference>
<evidence type="ECO:0000256" key="1">
    <source>
        <dbReference type="ARBA" id="ARBA00023015"/>
    </source>
</evidence>
<evidence type="ECO:0000259" key="4">
    <source>
        <dbReference type="PROSITE" id="PS50043"/>
    </source>
</evidence>
<evidence type="ECO:0000313" key="5">
    <source>
        <dbReference type="EMBL" id="MBB5051415.1"/>
    </source>
</evidence>
<reference evidence="5 6" key="1">
    <citation type="submission" date="2020-08" db="EMBL/GenBank/DDBJ databases">
        <title>Genomic Encyclopedia of Type Strains, Phase IV (KMG-IV): sequencing the most valuable type-strain genomes for metagenomic binning, comparative biology and taxonomic classification.</title>
        <authorList>
            <person name="Goeker M."/>
        </authorList>
    </citation>
    <scope>NUCLEOTIDE SEQUENCE [LARGE SCALE GENOMIC DNA]</scope>
    <source>
        <strain evidence="5 6">DSM 17498</strain>
    </source>
</reference>
<protein>
    <submittedName>
        <fullName evidence="5">LuxR family transcriptional regulator (Chaperone HchA-associated)</fullName>
    </submittedName>
</protein>
<evidence type="ECO:0000256" key="3">
    <source>
        <dbReference type="ARBA" id="ARBA00023163"/>
    </source>
</evidence>
<dbReference type="InterPro" id="IPR036388">
    <property type="entry name" value="WH-like_DNA-bd_sf"/>
</dbReference>